<evidence type="ECO:0000259" key="2">
    <source>
        <dbReference type="Pfam" id="PF12612"/>
    </source>
</evidence>
<dbReference type="Pfam" id="PF12612">
    <property type="entry name" value="TFCD_C"/>
    <property type="match status" value="1"/>
</dbReference>
<reference evidence="3" key="1">
    <citation type="submission" date="2021-02" db="EMBL/GenBank/DDBJ databases">
        <authorList>
            <person name="Dougan E. K."/>
            <person name="Rhodes N."/>
            <person name="Thang M."/>
            <person name="Chan C."/>
        </authorList>
    </citation>
    <scope>NUCLEOTIDE SEQUENCE</scope>
</reference>
<dbReference type="EMBL" id="CAJNIZ010033334">
    <property type="protein sequence ID" value="CAE7544206.1"/>
    <property type="molecule type" value="Genomic_DNA"/>
</dbReference>
<comment type="caution">
    <text evidence="3">The sequence shown here is derived from an EMBL/GenBank/DDBJ whole genome shotgun (WGS) entry which is preliminary data.</text>
</comment>
<dbReference type="Proteomes" id="UP000649617">
    <property type="component" value="Unassembled WGS sequence"/>
</dbReference>
<dbReference type="GO" id="GO:0000226">
    <property type="term" value="P:microtubule cytoskeleton organization"/>
    <property type="evidence" value="ECO:0007669"/>
    <property type="project" value="TreeGrafter"/>
</dbReference>
<gene>
    <name evidence="3" type="primary">TBCD</name>
    <name evidence="3" type="ORF">SPIL2461_LOCUS14413</name>
</gene>
<proteinExistence type="predicted"/>
<dbReference type="GO" id="GO:0007023">
    <property type="term" value="P:post-chaperonin tubulin folding pathway"/>
    <property type="evidence" value="ECO:0007669"/>
    <property type="project" value="InterPro"/>
</dbReference>
<protein>
    <submittedName>
        <fullName evidence="3">TBCD protein</fullName>
    </submittedName>
</protein>
<organism evidence="3 4">
    <name type="scientific">Symbiodinium pilosum</name>
    <name type="common">Dinoflagellate</name>
    <dbReference type="NCBI Taxonomy" id="2952"/>
    <lineage>
        <taxon>Eukaryota</taxon>
        <taxon>Sar</taxon>
        <taxon>Alveolata</taxon>
        <taxon>Dinophyceae</taxon>
        <taxon>Suessiales</taxon>
        <taxon>Symbiodiniaceae</taxon>
        <taxon>Symbiodinium</taxon>
    </lineage>
</organism>
<dbReference type="OrthoDB" id="430158at2759"/>
<dbReference type="GO" id="GO:0007021">
    <property type="term" value="P:tubulin complex assembly"/>
    <property type="evidence" value="ECO:0007669"/>
    <property type="project" value="InterPro"/>
</dbReference>
<dbReference type="SUPFAM" id="SSF54631">
    <property type="entry name" value="CBS-domain pair"/>
    <property type="match status" value="1"/>
</dbReference>
<accession>A0A812TVC1</accession>
<evidence type="ECO:0000313" key="3">
    <source>
        <dbReference type="EMBL" id="CAE7544206.1"/>
    </source>
</evidence>
<feature type="region of interest" description="Disordered" evidence="1">
    <location>
        <begin position="865"/>
        <end position="890"/>
    </location>
</feature>
<dbReference type="PANTHER" id="PTHR12658:SF0">
    <property type="entry name" value="TUBULIN-SPECIFIC CHAPERONE D"/>
    <property type="match status" value="1"/>
</dbReference>
<dbReference type="InterPro" id="IPR022577">
    <property type="entry name" value="TBCD_C"/>
</dbReference>
<dbReference type="Gene3D" id="1.25.10.10">
    <property type="entry name" value="Leucine-rich Repeat Variant"/>
    <property type="match status" value="1"/>
</dbReference>
<dbReference type="InterPro" id="IPR011989">
    <property type="entry name" value="ARM-like"/>
</dbReference>
<dbReference type="PANTHER" id="PTHR12658">
    <property type="entry name" value="BETA-TUBULIN COFACTOR D"/>
    <property type="match status" value="1"/>
</dbReference>
<sequence>MTLGAETPLVEAAKLMAEQAGGKFSCHHLLVQVASGQQDASGRPLKARLLSALDIANGMIEAAKSSVAAERALALSVRHVMKPRTSVPTCASSQSVLEAFRLLSGSQQNCVLVTGEKDEEASEEDNVNEDSTRGAARSSCQLINAFGLSLRSASNDVSPVPIEVVTPVDALLAFSEKITGEKRILRDWVRGVNVDESTSLASAASMMACTGQHHLLVVLGVVSALDIVRALSHRVNHDAGNQYDFPRLKQSFCQGASVYDPIYAYGLAVHQVESNTISLDSYLFNIWFQLPQQSVRCAAAAAPGAGRKQIKVDRRIHFRAVLGRCKRVRYLQTVDECARHTTEAIRVVAAEALGVLATARFKPELCSKCVDTYLKGLQKADETIAARRGFALCLGAMPMSTLAERRADVLTALCKEVQAVGLPGGKDQEDPTTRQYAVLSLGSLCVGSTLSAEEMSLLLSALQAAMRDYATDRRGDVGSWVREVAMEVIAAILEEQRNQPEPCPALPDAACTTKLVSLLLQQAVEKIDRLRDRAYGLLCSLLCGCQHGLDFAKQRVLHGEAYDALGLAAAAEAASPVPARQAWPPAEVNQLSGCLQPSKTVKSELSEHKPEADRTAVFDALTPLLAVEEYRPSLLLGLVVSVGGITEHTAKEAKKALLRHLTSENTQRQVCQELLHIFDLAGLKDAAAEAKRLLAPLLNTMGILLAQDCVPREFARDVFDRTVRAVRTSRDIGRLRASVAVFIGLMKWPGALRRDALGLLLQFLGYSFPTVRQATAQALYIRLLEEEGDLDLSTEASELEAGYAVPKSEHSEVQGAIVKADDVAEVLELVSTTPWATDEEATLGKALTEVYAKLRVELPTSGRSILAPKKPKEEQPREAHYADLVRENHY</sequence>
<keyword evidence="4" id="KW-1185">Reference proteome</keyword>
<dbReference type="AlphaFoldDB" id="A0A812TVC1"/>
<dbReference type="InterPro" id="IPR016024">
    <property type="entry name" value="ARM-type_fold"/>
</dbReference>
<evidence type="ECO:0000256" key="1">
    <source>
        <dbReference type="SAM" id="MobiDB-lite"/>
    </source>
</evidence>
<feature type="compositionally biased region" description="Basic and acidic residues" evidence="1">
    <location>
        <begin position="870"/>
        <end position="890"/>
    </location>
</feature>
<dbReference type="SUPFAM" id="SSF48371">
    <property type="entry name" value="ARM repeat"/>
    <property type="match status" value="1"/>
</dbReference>
<feature type="domain" description="Tubulin-folding cofactor D C-terminal" evidence="2">
    <location>
        <begin position="514"/>
        <end position="728"/>
    </location>
</feature>
<dbReference type="InterPro" id="IPR033162">
    <property type="entry name" value="TBCD"/>
</dbReference>
<evidence type="ECO:0000313" key="4">
    <source>
        <dbReference type="Proteomes" id="UP000649617"/>
    </source>
</evidence>
<dbReference type="GO" id="GO:0005096">
    <property type="term" value="F:GTPase activator activity"/>
    <property type="evidence" value="ECO:0007669"/>
    <property type="project" value="InterPro"/>
</dbReference>
<name>A0A812TVC1_SYMPI</name>
<dbReference type="InterPro" id="IPR046342">
    <property type="entry name" value="CBS_dom_sf"/>
</dbReference>
<dbReference type="GO" id="GO:0048487">
    <property type="term" value="F:beta-tubulin binding"/>
    <property type="evidence" value="ECO:0007669"/>
    <property type="project" value="InterPro"/>
</dbReference>